<name>A0ABT6PYA0_9PROT</name>
<dbReference type="InterPro" id="IPR036844">
    <property type="entry name" value="Hint_dom_sf"/>
</dbReference>
<dbReference type="Pfam" id="PF13403">
    <property type="entry name" value="Hint_2"/>
    <property type="match status" value="1"/>
</dbReference>
<dbReference type="InterPro" id="IPR027372">
    <property type="entry name" value="Phytase-like_dom"/>
</dbReference>
<evidence type="ECO:0000259" key="2">
    <source>
        <dbReference type="Pfam" id="PF13449"/>
    </source>
</evidence>
<evidence type="ECO:0000313" key="3">
    <source>
        <dbReference type="EMBL" id="MDI2089836.1"/>
    </source>
</evidence>
<dbReference type="InterPro" id="IPR028992">
    <property type="entry name" value="Hedgehog/Intein_dom"/>
</dbReference>
<gene>
    <name evidence="3" type="ORF">QJV27_00340</name>
</gene>
<accession>A0ABT6PYA0</accession>
<dbReference type="Pfam" id="PF13449">
    <property type="entry name" value="Phytase-like"/>
    <property type="match status" value="1"/>
</dbReference>
<reference evidence="3" key="1">
    <citation type="submission" date="2023-05" db="EMBL/GenBank/DDBJ databases">
        <title>Whole genome sequence of Commensalibacter sp.</title>
        <authorList>
            <person name="Charoenyingcharoen P."/>
            <person name="Yukphan P."/>
        </authorList>
    </citation>
    <scope>NUCLEOTIDE SEQUENCE</scope>
    <source>
        <strain evidence="3">TBRC 16381</strain>
    </source>
</reference>
<feature type="domain" description="Hedgehog/Intein (Hint)" evidence="1">
    <location>
        <begin position="176"/>
        <end position="314"/>
    </location>
</feature>
<comment type="caution">
    <text evidence="3">The sequence shown here is derived from an EMBL/GenBank/DDBJ whole genome shotgun (WGS) entry which is preliminary data.</text>
</comment>
<proteinExistence type="predicted"/>
<evidence type="ECO:0000313" key="4">
    <source>
        <dbReference type="Proteomes" id="UP001431634"/>
    </source>
</evidence>
<dbReference type="SUPFAM" id="SSF51294">
    <property type="entry name" value="Hedgehog/intein (Hint) domain"/>
    <property type="match status" value="1"/>
</dbReference>
<organism evidence="3 4">
    <name type="scientific">Commensalibacter oyaizuii</name>
    <dbReference type="NCBI Taxonomy" id="3043873"/>
    <lineage>
        <taxon>Bacteria</taxon>
        <taxon>Pseudomonadati</taxon>
        <taxon>Pseudomonadota</taxon>
        <taxon>Alphaproteobacteria</taxon>
        <taxon>Acetobacterales</taxon>
        <taxon>Acetobacteraceae</taxon>
    </lineage>
</organism>
<keyword evidence="4" id="KW-1185">Reference proteome</keyword>
<evidence type="ECO:0000259" key="1">
    <source>
        <dbReference type="Pfam" id="PF13403"/>
    </source>
</evidence>
<dbReference type="Proteomes" id="UP001431634">
    <property type="component" value="Unassembled WGS sequence"/>
</dbReference>
<sequence length="511" mass="57716">MERNLIQDQTGYSRITKFDQNGNAVAQYAYYTDRPSTIDASSNGISEILALDNNTLLVMERGHNSTQDGTTGASTNRVRIYKIDLKNAQNVLNIDSLNSDNTTLLDKTLVFDSMDPIIVNELNTTQTRIDNLEGMTLGPKLPDGRQTVILVSDNNFNPSQYKTQFISFILDDGDACFLPGTFIKAQQGLVRVEDIIPGDLVYSLEQGTWRLRQVIWTGMQTAQVCSDCFDDMAGYPVCIRKDAIEEGVPFADLYVTAEHCMWFDDYFVPIRMLVNNKTIFYDRNIKTYDYYHIETDKHTVIMANGALSESFLDTGNRHYFTAKTAFATGKIKVKTWDHDAAFPLITKGGNAEQIFNRLNKRADMLGIGLVEQPLAKTDYPDLHLITNQGEILRPIENYKEKAVFELPADVHYVRLMSRTYRPCDVHGPFVDNRHVLGVLVGDIVLENASQDQKNYSHLFSQELSGWLPKAQLGIGRWTSGDAYIPLQKEDIGHFSKLSLQILEAGPYLIQN</sequence>
<dbReference type="Gene3D" id="2.170.16.10">
    <property type="entry name" value="Hedgehog/Intein (Hint) domain"/>
    <property type="match status" value="1"/>
</dbReference>
<dbReference type="EMBL" id="JASBAO010000001">
    <property type="protein sequence ID" value="MDI2089836.1"/>
    <property type="molecule type" value="Genomic_DNA"/>
</dbReference>
<feature type="domain" description="Phytase-like" evidence="2">
    <location>
        <begin position="1"/>
        <end position="156"/>
    </location>
</feature>
<protein>
    <submittedName>
        <fullName evidence="3">Hint domain-containing protein</fullName>
    </submittedName>
</protein>